<proteinExistence type="predicted"/>
<organism evidence="2 3">
    <name type="scientific">Tetrabaena socialis</name>
    <dbReference type="NCBI Taxonomy" id="47790"/>
    <lineage>
        <taxon>Eukaryota</taxon>
        <taxon>Viridiplantae</taxon>
        <taxon>Chlorophyta</taxon>
        <taxon>core chlorophytes</taxon>
        <taxon>Chlorophyceae</taxon>
        <taxon>CS clade</taxon>
        <taxon>Chlamydomonadales</taxon>
        <taxon>Tetrabaenaceae</taxon>
        <taxon>Tetrabaena</taxon>
    </lineage>
</organism>
<accession>A0A2J7ZKF9</accession>
<gene>
    <name evidence="2" type="ORF">TSOC_013406</name>
</gene>
<dbReference type="AlphaFoldDB" id="A0A2J7ZKF9"/>
<protein>
    <submittedName>
        <fullName evidence="2">Uncharacterized protein</fullName>
    </submittedName>
</protein>
<evidence type="ECO:0000313" key="2">
    <source>
        <dbReference type="EMBL" id="PNH00752.1"/>
    </source>
</evidence>
<name>A0A2J7ZKF9_9CHLO</name>
<sequence>MSPPGKPLPIPPLPRRDALADVQDEAAVPRLSLFGALRLHTLHLRGGALEQAGRVGGGLHVDLRGLPAGQQRLAALEGGAAALRHALPLLRGPDGGLGRGAPLHLAPLLLLRRARRRQRRGWAVGGGHGARRTDAALAAVGGYCRMRTVEQLAAELLPGKQREQQQHLAPAVLGKADEAGAGEDDGK</sequence>
<dbReference type="EMBL" id="PGGS01001189">
    <property type="protein sequence ID" value="PNH00752.1"/>
    <property type="molecule type" value="Genomic_DNA"/>
</dbReference>
<evidence type="ECO:0000313" key="3">
    <source>
        <dbReference type="Proteomes" id="UP000236333"/>
    </source>
</evidence>
<keyword evidence="3" id="KW-1185">Reference proteome</keyword>
<reference evidence="2 3" key="1">
    <citation type="journal article" date="2017" name="Mol. Biol. Evol.">
        <title>The 4-celled Tetrabaena socialis nuclear genome reveals the essential components for genetic control of cell number at the origin of multicellularity in the volvocine lineage.</title>
        <authorList>
            <person name="Featherston J."/>
            <person name="Arakaki Y."/>
            <person name="Hanschen E.R."/>
            <person name="Ferris P.J."/>
            <person name="Michod R.E."/>
            <person name="Olson B.J.S.C."/>
            <person name="Nozaki H."/>
            <person name="Durand P.M."/>
        </authorList>
    </citation>
    <scope>NUCLEOTIDE SEQUENCE [LARGE SCALE GENOMIC DNA]</scope>
    <source>
        <strain evidence="2 3">NIES-571</strain>
    </source>
</reference>
<comment type="caution">
    <text evidence="2">The sequence shown here is derived from an EMBL/GenBank/DDBJ whole genome shotgun (WGS) entry which is preliminary data.</text>
</comment>
<evidence type="ECO:0000256" key="1">
    <source>
        <dbReference type="SAM" id="MobiDB-lite"/>
    </source>
</evidence>
<dbReference type="Proteomes" id="UP000236333">
    <property type="component" value="Unassembled WGS sequence"/>
</dbReference>
<feature type="region of interest" description="Disordered" evidence="1">
    <location>
        <begin position="160"/>
        <end position="187"/>
    </location>
</feature>